<keyword evidence="2" id="KW-0012">Acyltransferase</keyword>
<comment type="caution">
    <text evidence="4">The sequence shown here is derived from an EMBL/GenBank/DDBJ whole genome shotgun (WGS) entry which is preliminary data.</text>
</comment>
<sequence>MIRYRRPKQDDPVINELILKELVPYSHLPPHELKTVIKELPKRFARGVTLVVSPYYEANPVAFIHFMVHGELLYIDMMAVAPAHRRNRHGKTLIAQAENFAGSRGCTRAKVMVDRDNTRAQQFYRNLGYQTVRYVQLSQCFELEKKLLIRV</sequence>
<keyword evidence="5" id="KW-1185">Reference proteome</keyword>
<dbReference type="OrthoDB" id="2638380at2"/>
<proteinExistence type="predicted"/>
<dbReference type="RefSeq" id="WP_114496391.1">
    <property type="nucleotide sequence ID" value="NZ_QPJW01000003.1"/>
</dbReference>
<dbReference type="Pfam" id="PF00583">
    <property type="entry name" value="Acetyltransf_1"/>
    <property type="match status" value="1"/>
</dbReference>
<dbReference type="PANTHER" id="PTHR43877">
    <property type="entry name" value="AMINOALKYLPHOSPHONATE N-ACETYLTRANSFERASE-RELATED-RELATED"/>
    <property type="match status" value="1"/>
</dbReference>
<name>A0A369BFV7_9BACL</name>
<dbReference type="SUPFAM" id="SSF55729">
    <property type="entry name" value="Acyl-CoA N-acyltransferases (Nat)"/>
    <property type="match status" value="1"/>
</dbReference>
<organism evidence="4 5">
    <name type="scientific">Fontibacillus phaseoli</name>
    <dbReference type="NCBI Taxonomy" id="1416533"/>
    <lineage>
        <taxon>Bacteria</taxon>
        <taxon>Bacillati</taxon>
        <taxon>Bacillota</taxon>
        <taxon>Bacilli</taxon>
        <taxon>Bacillales</taxon>
        <taxon>Paenibacillaceae</taxon>
        <taxon>Fontibacillus</taxon>
    </lineage>
</organism>
<dbReference type="AlphaFoldDB" id="A0A369BFV7"/>
<evidence type="ECO:0000313" key="4">
    <source>
        <dbReference type="EMBL" id="RCX20291.1"/>
    </source>
</evidence>
<evidence type="ECO:0000259" key="3">
    <source>
        <dbReference type="PROSITE" id="PS51186"/>
    </source>
</evidence>
<reference evidence="4 5" key="1">
    <citation type="submission" date="2018-07" db="EMBL/GenBank/DDBJ databases">
        <title>Genomic Encyclopedia of Type Strains, Phase III (KMG-III): the genomes of soil and plant-associated and newly described type strains.</title>
        <authorList>
            <person name="Whitman W."/>
        </authorList>
    </citation>
    <scope>NUCLEOTIDE SEQUENCE [LARGE SCALE GENOMIC DNA]</scope>
    <source>
        <strain evidence="4 5">CECT 8333</strain>
    </source>
</reference>
<accession>A0A369BFV7</accession>
<dbReference type="GO" id="GO:0016747">
    <property type="term" value="F:acyltransferase activity, transferring groups other than amino-acyl groups"/>
    <property type="evidence" value="ECO:0007669"/>
    <property type="project" value="InterPro"/>
</dbReference>
<dbReference type="PANTHER" id="PTHR43877:SF2">
    <property type="entry name" value="AMINOALKYLPHOSPHONATE N-ACETYLTRANSFERASE-RELATED"/>
    <property type="match status" value="1"/>
</dbReference>
<dbReference type="GO" id="GO:0005840">
    <property type="term" value="C:ribosome"/>
    <property type="evidence" value="ECO:0007669"/>
    <property type="project" value="UniProtKB-KW"/>
</dbReference>
<dbReference type="Proteomes" id="UP000253090">
    <property type="component" value="Unassembled WGS sequence"/>
</dbReference>
<dbReference type="Gene3D" id="3.40.630.30">
    <property type="match status" value="1"/>
</dbReference>
<evidence type="ECO:0000256" key="2">
    <source>
        <dbReference type="ARBA" id="ARBA00023315"/>
    </source>
</evidence>
<keyword evidence="4" id="KW-0689">Ribosomal protein</keyword>
<evidence type="ECO:0000313" key="5">
    <source>
        <dbReference type="Proteomes" id="UP000253090"/>
    </source>
</evidence>
<evidence type="ECO:0000256" key="1">
    <source>
        <dbReference type="ARBA" id="ARBA00022679"/>
    </source>
</evidence>
<dbReference type="CDD" id="cd04301">
    <property type="entry name" value="NAT_SF"/>
    <property type="match status" value="1"/>
</dbReference>
<gene>
    <name evidence="4" type="ORF">DFP94_1039</name>
</gene>
<feature type="domain" description="N-acetyltransferase" evidence="3">
    <location>
        <begin position="1"/>
        <end position="150"/>
    </location>
</feature>
<dbReference type="EMBL" id="QPJW01000003">
    <property type="protein sequence ID" value="RCX20291.1"/>
    <property type="molecule type" value="Genomic_DNA"/>
</dbReference>
<dbReference type="InterPro" id="IPR050832">
    <property type="entry name" value="Bact_Acetyltransf"/>
</dbReference>
<keyword evidence="1" id="KW-0808">Transferase</keyword>
<dbReference type="InterPro" id="IPR000182">
    <property type="entry name" value="GNAT_dom"/>
</dbReference>
<keyword evidence="4" id="KW-0687">Ribonucleoprotein</keyword>
<protein>
    <submittedName>
        <fullName evidence="4">Ribosomal protein S18 acetylase RimI-like enzyme</fullName>
    </submittedName>
</protein>
<dbReference type="PROSITE" id="PS51186">
    <property type="entry name" value="GNAT"/>
    <property type="match status" value="1"/>
</dbReference>
<dbReference type="InterPro" id="IPR016181">
    <property type="entry name" value="Acyl_CoA_acyltransferase"/>
</dbReference>